<keyword evidence="3" id="KW-1185">Reference proteome</keyword>
<gene>
    <name evidence="2" type="ORF">SAMN05421833_12440</name>
</gene>
<accession>A0A1N7FVE6</accession>
<name>A0A1N7FVE6_9ACTN</name>
<proteinExistence type="predicted"/>
<dbReference type="Proteomes" id="UP000186096">
    <property type="component" value="Unassembled WGS sequence"/>
</dbReference>
<keyword evidence="1" id="KW-0812">Transmembrane</keyword>
<organism evidence="2 3">
    <name type="scientific">Microbispora rosea</name>
    <dbReference type="NCBI Taxonomy" id="58117"/>
    <lineage>
        <taxon>Bacteria</taxon>
        <taxon>Bacillati</taxon>
        <taxon>Actinomycetota</taxon>
        <taxon>Actinomycetes</taxon>
        <taxon>Streptosporangiales</taxon>
        <taxon>Streptosporangiaceae</taxon>
        <taxon>Microbispora</taxon>
    </lineage>
</organism>
<feature type="transmembrane region" description="Helical" evidence="1">
    <location>
        <begin position="64"/>
        <end position="82"/>
    </location>
</feature>
<dbReference type="STRING" id="58117.SAMN05421833_12440"/>
<evidence type="ECO:0000313" key="2">
    <source>
        <dbReference type="EMBL" id="SIS04257.1"/>
    </source>
</evidence>
<protein>
    <submittedName>
        <fullName evidence="2">Uncharacterized protein</fullName>
    </submittedName>
</protein>
<dbReference type="AlphaFoldDB" id="A0A1N7FVE6"/>
<dbReference type="EMBL" id="FTNI01000024">
    <property type="protein sequence ID" value="SIS04257.1"/>
    <property type="molecule type" value="Genomic_DNA"/>
</dbReference>
<keyword evidence="1" id="KW-1133">Transmembrane helix</keyword>
<sequence>MIHDRDGLHRLVARIAPGPGPGMTPAALELLEDIVSGHAPAPRRPRVARAVAGAARSIARSPRLVPVIVSLTAVLLAVGWLVPGAAGLGPAPAAAALDIRREGDHYVVMVRDLFAAPASYQRELRQRGLDVDVRLVPIAAASVGHALYFDGTRDFSAIRPIEAPGECVRMALCPIGFRIPVGFRGHATVLIGRAARPGERYGVLEAIDMEGQPFHCVDYVNKTVAEVLPLLRERGLRAEFTSPATKGPRPSAPADWYVYEGVMVADGQALMLVNPTPNPQPRPRDAFCTERP</sequence>
<reference evidence="3" key="1">
    <citation type="submission" date="2017-01" db="EMBL/GenBank/DDBJ databases">
        <authorList>
            <person name="Varghese N."/>
            <person name="Submissions S."/>
        </authorList>
    </citation>
    <scope>NUCLEOTIDE SEQUENCE [LARGE SCALE GENOMIC DNA]</scope>
    <source>
        <strain evidence="3">ATCC 12950</strain>
    </source>
</reference>
<keyword evidence="1" id="KW-0472">Membrane</keyword>
<evidence type="ECO:0000256" key="1">
    <source>
        <dbReference type="SAM" id="Phobius"/>
    </source>
</evidence>
<evidence type="ECO:0000313" key="3">
    <source>
        <dbReference type="Proteomes" id="UP000186096"/>
    </source>
</evidence>
<dbReference type="RefSeq" id="WP_076439617.1">
    <property type="nucleotide sequence ID" value="NZ_FTNI01000024.1"/>
</dbReference>